<feature type="signal peptide" evidence="2">
    <location>
        <begin position="1"/>
        <end position="23"/>
    </location>
</feature>
<dbReference type="KEGG" id="bfz:BAU07_04580"/>
<dbReference type="PANTHER" id="PTHR42928:SF5">
    <property type="entry name" value="BLR1237 PROTEIN"/>
    <property type="match status" value="1"/>
</dbReference>
<reference evidence="3 4" key="1">
    <citation type="submission" date="2016-06" db="EMBL/GenBank/DDBJ databases">
        <title>Complete genome sequences of Bordetella bronchialis and Bordetella flabilis.</title>
        <authorList>
            <person name="LiPuma J.J."/>
            <person name="Spilker T."/>
        </authorList>
    </citation>
    <scope>NUCLEOTIDE SEQUENCE [LARGE SCALE GENOMIC DNA]</scope>
    <source>
        <strain evidence="3 4">AU10664</strain>
    </source>
</reference>
<accession>A0A193GKZ1</accession>
<evidence type="ECO:0000313" key="4">
    <source>
        <dbReference type="Proteomes" id="UP000091926"/>
    </source>
</evidence>
<name>A0A193GKZ1_9BORD</name>
<keyword evidence="4" id="KW-1185">Reference proteome</keyword>
<dbReference type="InterPro" id="IPR042100">
    <property type="entry name" value="Bug_dom1"/>
</dbReference>
<dbReference type="Gene3D" id="3.40.190.150">
    <property type="entry name" value="Bordetella uptake gene, domain 1"/>
    <property type="match status" value="1"/>
</dbReference>
<dbReference type="STRING" id="463014.BAU07_04580"/>
<dbReference type="CDD" id="cd13578">
    <property type="entry name" value="PBP2_Bug27"/>
    <property type="match status" value="1"/>
</dbReference>
<protein>
    <recommendedName>
        <fullName evidence="5">Tripartite tricarboxylate transporter substrate binding protein</fullName>
    </recommendedName>
</protein>
<evidence type="ECO:0008006" key="5">
    <source>
        <dbReference type="Google" id="ProtNLM"/>
    </source>
</evidence>
<sequence>MVTAMVVAIAAPMAARAQAPAQAQEWPLRPIKMVIPFPPGGVSDVMGRFWAQKLSTGLGTPVVVENRPGAGTTIAAGVVAKSPPDGYTLYFADVTTHAINATLYRSLPYKSDEDFTDIALVSAAPLVLVVPPQVPAQDLQQFIALAKSRPGYLNYASSGNGTILHLAAETLKQKAGVEMVHVPYKGSSEAVMATLSGQSSATFAALPPALPQIASGKLRALGVTSTGPNAALPGVPPIAGTLPGFDVVLYSGILGPAGMPPEVVKRINAEVSKVLKEPETRKFYASVGADPVDLSPAAFTARMRELIAAMSTAVRQSGAVIN</sequence>
<comment type="similarity">
    <text evidence="1">Belongs to the UPF0065 (bug) family.</text>
</comment>
<dbReference type="Pfam" id="PF03401">
    <property type="entry name" value="TctC"/>
    <property type="match status" value="1"/>
</dbReference>
<dbReference type="Gene3D" id="3.40.190.10">
    <property type="entry name" value="Periplasmic binding protein-like II"/>
    <property type="match status" value="1"/>
</dbReference>
<dbReference type="PANTHER" id="PTHR42928">
    <property type="entry name" value="TRICARBOXYLATE-BINDING PROTEIN"/>
    <property type="match status" value="1"/>
</dbReference>
<dbReference type="SUPFAM" id="SSF53850">
    <property type="entry name" value="Periplasmic binding protein-like II"/>
    <property type="match status" value="1"/>
</dbReference>
<proteinExistence type="inferred from homology"/>
<feature type="chain" id="PRO_5008259103" description="Tripartite tricarboxylate transporter substrate binding protein" evidence="2">
    <location>
        <begin position="24"/>
        <end position="322"/>
    </location>
</feature>
<organism evidence="3 4">
    <name type="scientific">Bordetella flabilis</name>
    <dbReference type="NCBI Taxonomy" id="463014"/>
    <lineage>
        <taxon>Bacteria</taxon>
        <taxon>Pseudomonadati</taxon>
        <taxon>Pseudomonadota</taxon>
        <taxon>Betaproteobacteria</taxon>
        <taxon>Burkholderiales</taxon>
        <taxon>Alcaligenaceae</taxon>
        <taxon>Bordetella</taxon>
    </lineage>
</organism>
<dbReference type="PIRSF" id="PIRSF017082">
    <property type="entry name" value="YflP"/>
    <property type="match status" value="1"/>
</dbReference>
<evidence type="ECO:0000256" key="1">
    <source>
        <dbReference type="ARBA" id="ARBA00006987"/>
    </source>
</evidence>
<evidence type="ECO:0000313" key="3">
    <source>
        <dbReference type="EMBL" id="ANN80238.1"/>
    </source>
</evidence>
<keyword evidence="2" id="KW-0732">Signal</keyword>
<dbReference type="InterPro" id="IPR005064">
    <property type="entry name" value="BUG"/>
</dbReference>
<dbReference type="AlphaFoldDB" id="A0A193GKZ1"/>
<dbReference type="EMBL" id="CP016172">
    <property type="protein sequence ID" value="ANN80238.1"/>
    <property type="molecule type" value="Genomic_DNA"/>
</dbReference>
<dbReference type="Proteomes" id="UP000091926">
    <property type="component" value="Chromosome"/>
</dbReference>
<gene>
    <name evidence="3" type="ORF">BAU07_04580</name>
</gene>
<evidence type="ECO:0000256" key="2">
    <source>
        <dbReference type="SAM" id="SignalP"/>
    </source>
</evidence>